<dbReference type="AlphaFoldDB" id="A0A0G9K5G7"/>
<dbReference type="PATRIC" id="fig|1447256.3.peg.856"/>
<accession>A0A0G9K5G7</accession>
<feature type="region of interest" description="Disordered" evidence="6">
    <location>
        <begin position="1"/>
        <end position="23"/>
    </location>
</feature>
<evidence type="ECO:0000313" key="8">
    <source>
        <dbReference type="Proteomes" id="UP000035514"/>
    </source>
</evidence>
<keyword evidence="7" id="KW-0969">Cilium</keyword>
<evidence type="ECO:0000256" key="4">
    <source>
        <dbReference type="ARBA" id="ARBA00024746"/>
    </source>
</evidence>
<evidence type="ECO:0000256" key="3">
    <source>
        <dbReference type="ARBA" id="ARBA00022795"/>
    </source>
</evidence>
<name>A0A0G9K5G7_9BACT</name>
<evidence type="ECO:0000256" key="1">
    <source>
        <dbReference type="ARBA" id="ARBA00010577"/>
    </source>
</evidence>
<comment type="caution">
    <text evidence="7">The sequence shown here is derived from an EMBL/GenBank/DDBJ whole genome shotgun (WGS) entry which is preliminary data.</text>
</comment>
<comment type="function">
    <text evidence="4 5">Required for flagellar hook formation. May act as a scaffolding protein.</text>
</comment>
<keyword evidence="7" id="KW-0966">Cell projection</keyword>
<sequence>MADNMAVTGTSTDSSGSKYTTSVSNDSLTTNDFLKLMIEQLKLQDPTKPYDSAKMLETQMQMSTLNANMQMISTLESISTAFKQTSVTNASGLIGKTIENGSTRADGTSKAYTVNSIENKDGVLTVKASEWLYYYNSIQMNDGGKITTAAYDEQGNLYNEKGEKTGETLVLEGLGKPAVDANGKLKIKDKDGKELSSHNYELGGKDKIVRSSETTDIPFSSITKIS</sequence>
<feature type="compositionally biased region" description="Polar residues" evidence="6">
    <location>
        <begin position="7"/>
        <end position="23"/>
    </location>
</feature>
<evidence type="ECO:0000313" key="7">
    <source>
        <dbReference type="EMBL" id="KLE01075.1"/>
    </source>
</evidence>
<dbReference type="Proteomes" id="UP000035514">
    <property type="component" value="Unassembled WGS sequence"/>
</dbReference>
<evidence type="ECO:0000256" key="2">
    <source>
        <dbReference type="ARBA" id="ARBA00016013"/>
    </source>
</evidence>
<dbReference type="RefSeq" id="WP_046996474.1">
    <property type="nucleotide sequence ID" value="NZ_JAIQ01000075.1"/>
</dbReference>
<gene>
    <name evidence="7" type="ORF">AA20_04415</name>
</gene>
<keyword evidence="3 5" id="KW-1005">Bacterial flagellum biogenesis</keyword>
<protein>
    <recommendedName>
        <fullName evidence="2 5">Basal-body rod modification protein FlgD</fullName>
    </recommendedName>
</protein>
<dbReference type="GO" id="GO:0044781">
    <property type="term" value="P:bacterial-type flagellum organization"/>
    <property type="evidence" value="ECO:0007669"/>
    <property type="project" value="UniProtKB-UniRule"/>
</dbReference>
<reference evidence="7 8" key="1">
    <citation type="submission" date="2014-01" db="EMBL/GenBank/DDBJ databases">
        <title>Development of a Comparative Genomic Fingerprinting Assay for High Resolution Genotyping of Arcobacter butzleri.</title>
        <authorList>
            <person name="Webb A.L."/>
            <person name="Inglis G.D."/>
            <person name="Kruczkiewicz P."/>
            <person name="Selinger L.B."/>
            <person name="Taboada E.N."/>
        </authorList>
    </citation>
    <scope>NUCLEOTIDE SEQUENCE [LARGE SCALE GENOMIC DNA]</scope>
    <source>
        <strain evidence="7 8">L348</strain>
    </source>
</reference>
<organism evidence="7 8">
    <name type="scientific">Aliarcobacter butzleri L348</name>
    <dbReference type="NCBI Taxonomy" id="1447256"/>
    <lineage>
        <taxon>Bacteria</taxon>
        <taxon>Pseudomonadati</taxon>
        <taxon>Campylobacterota</taxon>
        <taxon>Epsilonproteobacteria</taxon>
        <taxon>Campylobacterales</taxon>
        <taxon>Arcobacteraceae</taxon>
        <taxon>Aliarcobacter</taxon>
    </lineage>
</organism>
<dbReference type="Pfam" id="PF03963">
    <property type="entry name" value="FlgD"/>
    <property type="match status" value="1"/>
</dbReference>
<evidence type="ECO:0000256" key="5">
    <source>
        <dbReference type="RuleBase" id="RU362076"/>
    </source>
</evidence>
<evidence type="ECO:0000256" key="6">
    <source>
        <dbReference type="SAM" id="MobiDB-lite"/>
    </source>
</evidence>
<dbReference type="EMBL" id="JAIQ01000075">
    <property type="protein sequence ID" value="KLE01075.1"/>
    <property type="molecule type" value="Genomic_DNA"/>
</dbReference>
<keyword evidence="7" id="KW-0282">Flagellum</keyword>
<proteinExistence type="inferred from homology"/>
<comment type="similarity">
    <text evidence="1 5">Belongs to the FlgD family.</text>
</comment>
<dbReference type="InterPro" id="IPR005648">
    <property type="entry name" value="FlgD"/>
</dbReference>